<comment type="caution">
    <text evidence="2">The sequence shown here is derived from an EMBL/GenBank/DDBJ whole genome shotgun (WGS) entry which is preliminary data.</text>
</comment>
<dbReference type="Pfam" id="PF01832">
    <property type="entry name" value="Glucosaminidase"/>
    <property type="match status" value="1"/>
</dbReference>
<dbReference type="InterPro" id="IPR002901">
    <property type="entry name" value="MGlyc_endo_b_GlcNAc-like_dom"/>
</dbReference>
<evidence type="ECO:0000313" key="3">
    <source>
        <dbReference type="Proteomes" id="UP000280696"/>
    </source>
</evidence>
<dbReference type="AlphaFoldDB" id="A0A3A9B3P6"/>
<protein>
    <recommendedName>
        <fullName evidence="1">Mannosyl-glycoprotein endo-beta-N-acetylglucosamidase-like domain-containing protein</fullName>
    </recommendedName>
</protein>
<sequence length="210" mass="22874">MTLWLMNENNLAKLAKAEAEVIAAHFGLMKKRDAENAVTEYTKIAEETVATVEQMRNYLKAKNPAVAQSVLDMIPLYLSEGAAEGIRGDIAFAQSCLETGNFAFKGSAVTLDQNNFCGMGVTRRGMKGNSFGMPQLGIRAQIQHLKAYANGEPLVNPVIDPRFRYVSRGCAPYVEWLGIQENPQGRGWANGAGYGKKILAILNSITSTKA</sequence>
<proteinExistence type="predicted"/>
<name>A0A3A9B3P6_9FIRM</name>
<keyword evidence="3" id="KW-1185">Reference proteome</keyword>
<dbReference type="EMBL" id="RAYQ01000001">
    <property type="protein sequence ID" value="RKI94373.1"/>
    <property type="molecule type" value="Genomic_DNA"/>
</dbReference>
<feature type="domain" description="Mannosyl-glycoprotein endo-beta-N-acetylglucosamidase-like" evidence="1">
    <location>
        <begin position="76"/>
        <end position="205"/>
    </location>
</feature>
<evidence type="ECO:0000259" key="1">
    <source>
        <dbReference type="Pfam" id="PF01832"/>
    </source>
</evidence>
<dbReference type="OrthoDB" id="9763643at2"/>
<gene>
    <name evidence="2" type="ORF">D7V94_01710</name>
</gene>
<reference evidence="2 3" key="1">
    <citation type="submission" date="2018-09" db="EMBL/GenBank/DDBJ databases">
        <title>Murine metabolic-syndrome-specific gut microbial biobank.</title>
        <authorList>
            <person name="Liu C."/>
        </authorList>
    </citation>
    <scope>NUCLEOTIDE SEQUENCE [LARGE SCALE GENOMIC DNA]</scope>
    <source>
        <strain evidence="2 3">0.1xD8-82</strain>
    </source>
</reference>
<evidence type="ECO:0000313" key="2">
    <source>
        <dbReference type="EMBL" id="RKI94373.1"/>
    </source>
</evidence>
<dbReference type="Proteomes" id="UP000280696">
    <property type="component" value="Unassembled WGS sequence"/>
</dbReference>
<organism evidence="2 3">
    <name type="scientific">Parablautia intestinalis</name>
    <dbReference type="NCBI Taxonomy" id="2320100"/>
    <lineage>
        <taxon>Bacteria</taxon>
        <taxon>Bacillati</taxon>
        <taxon>Bacillota</taxon>
        <taxon>Clostridia</taxon>
        <taxon>Lachnospirales</taxon>
        <taxon>Lachnospiraceae</taxon>
        <taxon>Parablautia</taxon>
    </lineage>
</organism>
<dbReference type="GO" id="GO:0004040">
    <property type="term" value="F:amidase activity"/>
    <property type="evidence" value="ECO:0007669"/>
    <property type="project" value="InterPro"/>
</dbReference>
<accession>A0A3A9B3P6</accession>